<gene>
    <name evidence="2" type="ORF">EBE87_24190</name>
</gene>
<reference evidence="2 3" key="1">
    <citation type="submission" date="2018-10" db="EMBL/GenBank/DDBJ databases">
        <title>Roseomonas sp. nov., isolated from feces of Tibetan antelopes in the Qinghai-Tibet plateau, China.</title>
        <authorList>
            <person name="Tian Z."/>
        </authorList>
    </citation>
    <scope>NUCLEOTIDE SEQUENCE [LARGE SCALE GENOMIC DNA]</scope>
    <source>
        <strain evidence="2 3">Z23</strain>
    </source>
</reference>
<sequence>MDRLPIALQNTYLDLLGRLEDARVAGRAPPDTFVSKLVKGRRYWYIQPATTSAAPRRQTYIGPETPALLARMEANQRLRVDADERAMLVRTLQASRSFPPLPGAIGRALSAMADAGVFRLRAVLVGTVAFHAYAAMLGIKLGQASFTTEDVDVAQFRSISIAVEDETPDMLNILRQVDPDYEALPSLYPMAPPTRYRTRGVKVEFLTPMRGPQEMQPVALPSLGTGAEPLRYLDYLIYEEQPAALLFGAGILVNVPSPARFVWHKLILSQVRTTDRQKARKDILQAQTLLPVLAEDRPYELRSAWKDLATDGRVTWQETAKAGIAAMDPQVANLARDLIQSA</sequence>
<dbReference type="InterPro" id="IPR058575">
    <property type="entry name" value="NTP_transf_8_dom"/>
</dbReference>
<organism evidence="2 3">
    <name type="scientific">Teichococcus wenyumeiae</name>
    <dbReference type="NCBI Taxonomy" id="2478470"/>
    <lineage>
        <taxon>Bacteria</taxon>
        <taxon>Pseudomonadati</taxon>
        <taxon>Pseudomonadota</taxon>
        <taxon>Alphaproteobacteria</taxon>
        <taxon>Acetobacterales</taxon>
        <taxon>Roseomonadaceae</taxon>
        <taxon>Roseomonas</taxon>
    </lineage>
</organism>
<keyword evidence="3" id="KW-1185">Reference proteome</keyword>
<dbReference type="Pfam" id="PF12281">
    <property type="entry name" value="NTP_transf_8"/>
    <property type="match status" value="1"/>
</dbReference>
<dbReference type="Proteomes" id="UP000274097">
    <property type="component" value="Unassembled WGS sequence"/>
</dbReference>
<protein>
    <recommendedName>
        <fullName evidence="1">Nucleotidyltransferase-like domain-containing protein</fullName>
    </recommendedName>
</protein>
<dbReference type="EMBL" id="RFLX01000039">
    <property type="protein sequence ID" value="RMI17084.1"/>
    <property type="molecule type" value="Genomic_DNA"/>
</dbReference>
<dbReference type="RefSeq" id="WP_122140216.1">
    <property type="nucleotide sequence ID" value="NZ_RFLX01000039.1"/>
</dbReference>
<evidence type="ECO:0000259" key="1">
    <source>
        <dbReference type="Pfam" id="PF12281"/>
    </source>
</evidence>
<evidence type="ECO:0000313" key="3">
    <source>
        <dbReference type="Proteomes" id="UP000274097"/>
    </source>
</evidence>
<proteinExistence type="predicted"/>
<evidence type="ECO:0000313" key="2">
    <source>
        <dbReference type="EMBL" id="RMI17084.1"/>
    </source>
</evidence>
<name>A0ABX9VCY8_9PROT</name>
<comment type="caution">
    <text evidence="2">The sequence shown here is derived from an EMBL/GenBank/DDBJ whole genome shotgun (WGS) entry which is preliminary data.</text>
</comment>
<accession>A0ABX9VCY8</accession>
<feature type="domain" description="Nucleotidyltransferase-like" evidence="1">
    <location>
        <begin position="105"/>
        <end position="308"/>
    </location>
</feature>